<accession>A0A2L1TX75</accession>
<keyword evidence="1" id="KW-0472">Membrane</keyword>
<gene>
    <name evidence="2" type="ORF">ERICIII_01087</name>
    <name evidence="3" type="ORF">ERICV_01105</name>
</gene>
<name>A0A2L1TX75_9BACL</name>
<feature type="transmembrane region" description="Helical" evidence="1">
    <location>
        <begin position="6"/>
        <end position="24"/>
    </location>
</feature>
<dbReference type="AlphaFoldDB" id="A0A2L1TX75"/>
<evidence type="ECO:0000256" key="1">
    <source>
        <dbReference type="SAM" id="Phobius"/>
    </source>
</evidence>
<keyword evidence="1" id="KW-0812">Transmembrane</keyword>
<evidence type="ECO:0000313" key="4">
    <source>
        <dbReference type="Proteomes" id="UP000239833"/>
    </source>
</evidence>
<accession>A0A6C0QPN7</accession>
<accession>A0A8B6WUU5</accession>
<dbReference type="Proteomes" id="UP000464330">
    <property type="component" value="Chromosome"/>
</dbReference>
<organism evidence="2 4">
    <name type="scientific">Paenibacillus larvae subsp. larvae</name>
    <dbReference type="NCBI Taxonomy" id="147375"/>
    <lineage>
        <taxon>Bacteria</taxon>
        <taxon>Bacillati</taxon>
        <taxon>Bacillota</taxon>
        <taxon>Bacilli</taxon>
        <taxon>Bacillales</taxon>
        <taxon>Paenibacillaceae</taxon>
        <taxon>Paenibacillus</taxon>
    </lineage>
</organism>
<evidence type="ECO:0000313" key="3">
    <source>
        <dbReference type="EMBL" id="QHZ50278.1"/>
    </source>
</evidence>
<proteinExistence type="predicted"/>
<reference evidence="4" key="1">
    <citation type="submission" date="2017-02" db="EMBL/GenBank/DDBJ databases">
        <title>Delineation of Paenibacillus larvae strains originating from foulbrood outbreaks.</title>
        <authorList>
            <person name="Beims H."/>
            <person name="Bunk B."/>
            <person name="Sproeer C."/>
            <person name="Mohr K.I."/>
            <person name="Pradella S."/>
            <person name="Guenther G."/>
            <person name="Rohde M."/>
            <person name="von der Ohe W."/>
            <person name="Steinert M."/>
        </authorList>
    </citation>
    <scope>NUCLEOTIDE SEQUENCE [LARGE SCALE GENOMIC DNA]</scope>
    <source>
        <strain evidence="4">Eric_III</strain>
    </source>
</reference>
<reference evidence="2 5" key="2">
    <citation type="journal article" date="2020" name="Int. J. Med. Microbiol.">
        <title>Discovery of Paenibacillus larvae ERIC V: Phenotypic and genomic comparison to genotypes ERIC I-IV reveal different inventories of virulence factors which correlate with epidemiological prevalences of American Foulbrood.</title>
        <authorList>
            <person name="Beims H."/>
            <person name="Bunk B."/>
            <person name="Erler S."/>
            <person name="Mohr K.I."/>
            <person name="Sproer C."/>
            <person name="Pradella S."/>
            <person name="Gunther G."/>
            <person name="Rohde M."/>
            <person name="von der Ohe W."/>
            <person name="Steinert M."/>
        </authorList>
    </citation>
    <scope>NUCLEOTIDE SEQUENCE</scope>
    <source>
        <strain evidence="2">Eric_III</strain>
        <strain evidence="3">Eric_V</strain>
    </source>
</reference>
<sequence>MNSSIGLCFCIIFGMIKVKMILKYEKNKNPFYRKERVHSQIYNPRLY</sequence>
<keyword evidence="1" id="KW-1133">Transmembrane helix</keyword>
<dbReference type="Proteomes" id="UP000239833">
    <property type="component" value="Chromosome"/>
</dbReference>
<dbReference type="EMBL" id="CP019655">
    <property type="protein sequence ID" value="AVF25291.1"/>
    <property type="molecule type" value="Genomic_DNA"/>
</dbReference>
<evidence type="ECO:0000313" key="2">
    <source>
        <dbReference type="EMBL" id="AVF25291.1"/>
    </source>
</evidence>
<protein>
    <submittedName>
        <fullName evidence="2">Uncharacterized protein</fullName>
    </submittedName>
</protein>
<evidence type="ECO:0000313" key="5">
    <source>
        <dbReference type="Proteomes" id="UP000464330"/>
    </source>
</evidence>
<dbReference type="EMBL" id="CP019717">
    <property type="protein sequence ID" value="QHZ50278.1"/>
    <property type="molecule type" value="Genomic_DNA"/>
</dbReference>